<organism evidence="1 2">
    <name type="scientific">Pristionchus mayeri</name>
    <dbReference type="NCBI Taxonomy" id="1317129"/>
    <lineage>
        <taxon>Eukaryota</taxon>
        <taxon>Metazoa</taxon>
        <taxon>Ecdysozoa</taxon>
        <taxon>Nematoda</taxon>
        <taxon>Chromadorea</taxon>
        <taxon>Rhabditida</taxon>
        <taxon>Rhabditina</taxon>
        <taxon>Diplogasteromorpha</taxon>
        <taxon>Diplogasteroidea</taxon>
        <taxon>Neodiplogasteridae</taxon>
        <taxon>Pristionchus</taxon>
    </lineage>
</organism>
<reference evidence="2" key="1">
    <citation type="submission" date="2022-10" db="EMBL/GenBank/DDBJ databases">
        <title>Genome assembly of Pristionchus species.</title>
        <authorList>
            <person name="Yoshida K."/>
            <person name="Sommer R.J."/>
        </authorList>
    </citation>
    <scope>NUCLEOTIDE SEQUENCE [LARGE SCALE GENOMIC DNA]</scope>
    <source>
        <strain evidence="2">RS5460</strain>
    </source>
</reference>
<accession>A0AAN5CEI3</accession>
<proteinExistence type="predicted"/>
<dbReference type="AlphaFoldDB" id="A0AAN5CEI3"/>
<sequence length="82" mass="9402">MQSVGIRPVRLVVRRPIILISVFHFVNESRHRVVENSPAIRIRLTRVSVEVGIVGGELEIGKRSDEEFHWTKTPVPHVEVLQ</sequence>
<evidence type="ECO:0000313" key="2">
    <source>
        <dbReference type="Proteomes" id="UP001328107"/>
    </source>
</evidence>
<keyword evidence="2" id="KW-1185">Reference proteome</keyword>
<evidence type="ECO:0000313" key="1">
    <source>
        <dbReference type="EMBL" id="GMR42725.1"/>
    </source>
</evidence>
<gene>
    <name evidence="1" type="ORF">PMAYCL1PPCAC_12920</name>
</gene>
<dbReference type="Proteomes" id="UP001328107">
    <property type="component" value="Unassembled WGS sequence"/>
</dbReference>
<protein>
    <submittedName>
        <fullName evidence="1">Uncharacterized protein</fullName>
    </submittedName>
</protein>
<dbReference type="EMBL" id="BTRK01000003">
    <property type="protein sequence ID" value="GMR42725.1"/>
    <property type="molecule type" value="Genomic_DNA"/>
</dbReference>
<name>A0AAN5CEI3_9BILA</name>
<comment type="caution">
    <text evidence="1">The sequence shown here is derived from an EMBL/GenBank/DDBJ whole genome shotgun (WGS) entry which is preliminary data.</text>
</comment>